<dbReference type="EMBL" id="CAJOBH010165547">
    <property type="protein sequence ID" value="CAF4893673.1"/>
    <property type="molecule type" value="Genomic_DNA"/>
</dbReference>
<gene>
    <name evidence="1" type="ORF">BYL167_LOCUS51867</name>
</gene>
<dbReference type="AlphaFoldDB" id="A0A8S3C7T3"/>
<sequence>MLVTGVSLLVGDCIDIPTKRSKVSSGRAYSKNAVGVRGACRKIFNNEGLRP</sequence>
<protein>
    <submittedName>
        <fullName evidence="1">Uncharacterized protein</fullName>
    </submittedName>
</protein>
<evidence type="ECO:0000313" key="2">
    <source>
        <dbReference type="Proteomes" id="UP000681967"/>
    </source>
</evidence>
<evidence type="ECO:0000313" key="1">
    <source>
        <dbReference type="EMBL" id="CAF4893673.1"/>
    </source>
</evidence>
<dbReference type="Proteomes" id="UP000681967">
    <property type="component" value="Unassembled WGS sequence"/>
</dbReference>
<organism evidence="1 2">
    <name type="scientific">Rotaria magnacalcarata</name>
    <dbReference type="NCBI Taxonomy" id="392030"/>
    <lineage>
        <taxon>Eukaryota</taxon>
        <taxon>Metazoa</taxon>
        <taxon>Spiralia</taxon>
        <taxon>Gnathifera</taxon>
        <taxon>Rotifera</taxon>
        <taxon>Eurotatoria</taxon>
        <taxon>Bdelloidea</taxon>
        <taxon>Philodinida</taxon>
        <taxon>Philodinidae</taxon>
        <taxon>Rotaria</taxon>
    </lineage>
</organism>
<proteinExistence type="predicted"/>
<reference evidence="1" key="1">
    <citation type="submission" date="2021-02" db="EMBL/GenBank/DDBJ databases">
        <authorList>
            <person name="Nowell W R."/>
        </authorList>
    </citation>
    <scope>NUCLEOTIDE SEQUENCE</scope>
</reference>
<name>A0A8S3C7T3_9BILA</name>
<accession>A0A8S3C7T3</accession>
<feature type="non-terminal residue" evidence="1">
    <location>
        <position position="51"/>
    </location>
</feature>
<comment type="caution">
    <text evidence="1">The sequence shown here is derived from an EMBL/GenBank/DDBJ whole genome shotgun (WGS) entry which is preliminary data.</text>
</comment>